<evidence type="ECO:0000256" key="7">
    <source>
        <dbReference type="ARBA" id="ARBA00022519"/>
    </source>
</evidence>
<evidence type="ECO:0000256" key="17">
    <source>
        <dbReference type="ARBA" id="ARBA00023136"/>
    </source>
</evidence>
<evidence type="ECO:0000259" key="18">
    <source>
        <dbReference type="PROSITE" id="PS50126"/>
    </source>
</evidence>
<dbReference type="Gene3D" id="2.40.50.140">
    <property type="entry name" value="Nucleic acid-binding proteins"/>
    <property type="match status" value="1"/>
</dbReference>
<dbReference type="InterPro" id="IPR019307">
    <property type="entry name" value="RNA-bd_AU-1/RNase_E/G"/>
</dbReference>
<dbReference type="CDD" id="cd04453">
    <property type="entry name" value="S1_RNase_E"/>
    <property type="match status" value="1"/>
</dbReference>
<accession>A0A2J0LKL9</accession>
<evidence type="ECO:0000256" key="1">
    <source>
        <dbReference type="ARBA" id="ARBA00001946"/>
    </source>
</evidence>
<feature type="domain" description="S1 motif" evidence="18">
    <location>
        <begin position="39"/>
        <end position="128"/>
    </location>
</feature>
<dbReference type="GO" id="GO:0005737">
    <property type="term" value="C:cytoplasm"/>
    <property type="evidence" value="ECO:0007669"/>
    <property type="project" value="UniProtKB-SubCell"/>
</dbReference>
<keyword evidence="14" id="KW-0378">Hydrolase</keyword>
<keyword evidence="7" id="KW-0997">Cell inner membrane</keyword>
<evidence type="ECO:0000256" key="13">
    <source>
        <dbReference type="ARBA" id="ARBA00022759"/>
    </source>
</evidence>
<dbReference type="GO" id="GO:0019843">
    <property type="term" value="F:rRNA binding"/>
    <property type="evidence" value="ECO:0007669"/>
    <property type="project" value="UniProtKB-KW"/>
</dbReference>
<dbReference type="GO" id="GO:0004540">
    <property type="term" value="F:RNA nuclease activity"/>
    <property type="evidence" value="ECO:0007669"/>
    <property type="project" value="InterPro"/>
</dbReference>
<dbReference type="NCBIfam" id="TIGR00757">
    <property type="entry name" value="RNaseEG"/>
    <property type="match status" value="1"/>
</dbReference>
<dbReference type="PANTHER" id="PTHR30001">
    <property type="entry name" value="RIBONUCLEASE"/>
    <property type="match status" value="1"/>
</dbReference>
<dbReference type="InterPro" id="IPR004659">
    <property type="entry name" value="RNase_E/G"/>
</dbReference>
<dbReference type="SUPFAM" id="SSF50249">
    <property type="entry name" value="Nucleic acid-binding proteins"/>
    <property type="match status" value="1"/>
</dbReference>
<name>A0A2J0LKL9_9BACT</name>
<organism evidence="19 20">
    <name type="scientific">Candidatus Taenaricola geysiri</name>
    <dbReference type="NCBI Taxonomy" id="1974752"/>
    <lineage>
        <taxon>Bacteria</taxon>
        <taxon>Pseudomonadati</taxon>
        <taxon>Candidatus Omnitrophota</taxon>
        <taxon>Candidatus Taenaricola</taxon>
    </lineage>
</organism>
<dbReference type="InterPro" id="IPR012340">
    <property type="entry name" value="NA-bd_OB-fold"/>
</dbReference>
<dbReference type="SMART" id="SM00316">
    <property type="entry name" value="S1"/>
    <property type="match status" value="1"/>
</dbReference>
<dbReference type="PROSITE" id="PS50126">
    <property type="entry name" value="S1"/>
    <property type="match status" value="1"/>
</dbReference>
<evidence type="ECO:0000256" key="10">
    <source>
        <dbReference type="ARBA" id="ARBA00022722"/>
    </source>
</evidence>
<dbReference type="Pfam" id="PF10150">
    <property type="entry name" value="RNase_E_G"/>
    <property type="match status" value="1"/>
</dbReference>
<dbReference type="Pfam" id="PF20833">
    <property type="entry name" value="RNase_E_G_Thio"/>
    <property type="match status" value="1"/>
</dbReference>
<evidence type="ECO:0000256" key="5">
    <source>
        <dbReference type="ARBA" id="ARBA00022475"/>
    </source>
</evidence>
<dbReference type="EMBL" id="PFGP01000107">
    <property type="protein sequence ID" value="PIW66153.1"/>
    <property type="molecule type" value="Genomic_DNA"/>
</dbReference>
<evidence type="ECO:0000256" key="2">
    <source>
        <dbReference type="ARBA" id="ARBA00004496"/>
    </source>
</evidence>
<keyword evidence="11" id="KW-0479">Metal-binding</keyword>
<evidence type="ECO:0000256" key="6">
    <source>
        <dbReference type="ARBA" id="ARBA00022490"/>
    </source>
</evidence>
<evidence type="ECO:0000313" key="20">
    <source>
        <dbReference type="Proteomes" id="UP000231267"/>
    </source>
</evidence>
<dbReference type="Gene3D" id="3.40.1260.20">
    <property type="entry name" value="Ribonuclease E, catalytic domain"/>
    <property type="match status" value="1"/>
</dbReference>
<keyword evidence="10" id="KW-0540">Nuclease</keyword>
<keyword evidence="9" id="KW-0819">tRNA processing</keyword>
<evidence type="ECO:0000256" key="15">
    <source>
        <dbReference type="ARBA" id="ARBA00022842"/>
    </source>
</evidence>
<comment type="cofactor">
    <cofactor evidence="1">
        <name>Mg(2+)</name>
        <dbReference type="ChEBI" id="CHEBI:18420"/>
    </cofactor>
</comment>
<comment type="similarity">
    <text evidence="3">Belongs to the RNase E/G family. RNase G subfamily.</text>
</comment>
<protein>
    <recommendedName>
        <fullName evidence="4">Ribonuclease G</fullName>
    </recommendedName>
</protein>
<keyword evidence="5" id="KW-1003">Cell membrane</keyword>
<dbReference type="GO" id="GO:0016787">
    <property type="term" value="F:hydrolase activity"/>
    <property type="evidence" value="ECO:0007669"/>
    <property type="project" value="UniProtKB-KW"/>
</dbReference>
<dbReference type="AlphaFoldDB" id="A0A2J0LKL9"/>
<comment type="caution">
    <text evidence="19">The sequence shown here is derived from an EMBL/GenBank/DDBJ whole genome shotgun (WGS) entry which is preliminary data.</text>
</comment>
<keyword evidence="12" id="KW-0699">rRNA-binding</keyword>
<reference evidence="19 20" key="1">
    <citation type="submission" date="2017-09" db="EMBL/GenBank/DDBJ databases">
        <title>Depth-based differentiation of microbial function through sediment-hosted aquifers and enrichment of novel symbionts in the deep terrestrial subsurface.</title>
        <authorList>
            <person name="Probst A.J."/>
            <person name="Ladd B."/>
            <person name="Jarett J.K."/>
            <person name="Geller-Mcgrath D.E."/>
            <person name="Sieber C.M."/>
            <person name="Emerson J.B."/>
            <person name="Anantharaman K."/>
            <person name="Thomas B.C."/>
            <person name="Malmstrom R."/>
            <person name="Stieglmeier M."/>
            <person name="Klingl A."/>
            <person name="Woyke T."/>
            <person name="Ryan C.M."/>
            <person name="Banfield J.F."/>
        </authorList>
    </citation>
    <scope>NUCLEOTIDE SEQUENCE [LARGE SCALE GENOMIC DNA]</scope>
    <source>
        <strain evidence="19">CG12_big_fil_rev_8_21_14_0_65_43_15</strain>
    </source>
</reference>
<dbReference type="GO" id="GO:0004519">
    <property type="term" value="F:endonuclease activity"/>
    <property type="evidence" value="ECO:0007669"/>
    <property type="project" value="UniProtKB-KW"/>
</dbReference>
<dbReference type="InterPro" id="IPR003029">
    <property type="entry name" value="S1_domain"/>
</dbReference>
<gene>
    <name evidence="19" type="ORF">COW11_04625</name>
</gene>
<evidence type="ECO:0000256" key="9">
    <source>
        <dbReference type="ARBA" id="ARBA00022694"/>
    </source>
</evidence>
<evidence type="ECO:0000256" key="3">
    <source>
        <dbReference type="ARBA" id="ARBA00005663"/>
    </source>
</evidence>
<dbReference type="GO" id="GO:0006364">
    <property type="term" value="P:rRNA processing"/>
    <property type="evidence" value="ECO:0007669"/>
    <property type="project" value="UniProtKB-KW"/>
</dbReference>
<dbReference type="Pfam" id="PF00575">
    <property type="entry name" value="S1"/>
    <property type="match status" value="1"/>
</dbReference>
<dbReference type="InterPro" id="IPR048583">
    <property type="entry name" value="RNase_E_G_thioredoxin-like"/>
</dbReference>
<keyword evidence="6" id="KW-0963">Cytoplasm</keyword>
<keyword evidence="17" id="KW-0472">Membrane</keyword>
<proteinExistence type="inferred from homology"/>
<evidence type="ECO:0000256" key="4">
    <source>
        <dbReference type="ARBA" id="ARBA00017719"/>
    </source>
</evidence>
<evidence type="ECO:0000313" key="19">
    <source>
        <dbReference type="EMBL" id="PIW66153.1"/>
    </source>
</evidence>
<dbReference type="Proteomes" id="UP000231267">
    <property type="component" value="Unassembled WGS sequence"/>
</dbReference>
<evidence type="ECO:0000256" key="16">
    <source>
        <dbReference type="ARBA" id="ARBA00022884"/>
    </source>
</evidence>
<comment type="subcellular location">
    <subcellularLocation>
        <location evidence="2">Cytoplasm</location>
    </subcellularLocation>
</comment>
<keyword evidence="13" id="KW-0255">Endonuclease</keyword>
<keyword evidence="15" id="KW-0460">Magnesium</keyword>
<keyword evidence="8" id="KW-0698">rRNA processing</keyword>
<dbReference type="GO" id="GO:0008033">
    <property type="term" value="P:tRNA processing"/>
    <property type="evidence" value="ECO:0007669"/>
    <property type="project" value="UniProtKB-KW"/>
</dbReference>
<evidence type="ECO:0000256" key="8">
    <source>
        <dbReference type="ARBA" id="ARBA00022552"/>
    </source>
</evidence>
<evidence type="ECO:0000256" key="11">
    <source>
        <dbReference type="ARBA" id="ARBA00022723"/>
    </source>
</evidence>
<dbReference type="PANTHER" id="PTHR30001:SF1">
    <property type="entry name" value="RIBONUCLEASE E_G-LIKE PROTEIN, CHLOROPLASTIC"/>
    <property type="match status" value="1"/>
</dbReference>
<evidence type="ECO:0000256" key="14">
    <source>
        <dbReference type="ARBA" id="ARBA00022801"/>
    </source>
</evidence>
<sequence>MQRDIFISVEPQEKRVAIVEGGQLEEFYAERTNAQRIVGNIYKGKVQSITSGIGASFIHIGLPKSGFLYVSDVVGTSAELEENVELVSRRKRKHEHRRIEDVIKKDQEIMVQVTKEPFGTKGARLTTKISLPGRYLVLMPTDNRVGISKKIESRQERDRLRQILDSLNIPDDIGVIVRTAGVERTKRDFVRDLNFLMRLWKRIKISFGHAKAPALLHQEHDIVFRVLRDLFTENVNKLMVDSRRDYKEMLHYTAQLMPHLKRRIIFYSAMEPLFDNKHITEKIEKVYERNVALKSGGYLIVEQTESLVAIDVNSGKYVGKKDKNVEDTLFAVNVEAAKEVARQIRLRDLGGIIVIDFIDMISSEHRKKIFNILEEEVKKDKAKTNILKISELGLIQMTRQRSRKPFESIVYQVCPYCQGKGATKSVQTMAILVTRKARAFLSSNRSAKKIEISVHPDVASRLFNEDRFYIDGLQRHYRAAINIKPEFTLHIENVKIEKIA</sequence>
<dbReference type="GO" id="GO:0046872">
    <property type="term" value="F:metal ion binding"/>
    <property type="evidence" value="ECO:0007669"/>
    <property type="project" value="UniProtKB-KW"/>
</dbReference>
<evidence type="ECO:0000256" key="12">
    <source>
        <dbReference type="ARBA" id="ARBA00022730"/>
    </source>
</evidence>
<keyword evidence="16" id="KW-0694">RNA-binding</keyword>